<keyword evidence="7" id="KW-0479">Metal-binding</keyword>
<evidence type="ECO:0000256" key="7">
    <source>
        <dbReference type="HAMAP-Rule" id="MF_00323"/>
    </source>
</evidence>
<protein>
    <recommendedName>
        <fullName evidence="7">Ferrochelatase</fullName>
        <ecNumber evidence="7">4.98.1.1</ecNumber>
    </recommendedName>
    <alternativeName>
        <fullName evidence="7">Heme synthase</fullName>
    </alternativeName>
    <alternativeName>
        <fullName evidence="7">Protoheme ferro-lyase</fullName>
    </alternativeName>
</protein>
<comment type="similarity">
    <text evidence="1 7 8">Belongs to the ferrochelatase family.</text>
</comment>
<dbReference type="GO" id="GO:0046872">
    <property type="term" value="F:metal ion binding"/>
    <property type="evidence" value="ECO:0007669"/>
    <property type="project" value="UniProtKB-KW"/>
</dbReference>
<evidence type="ECO:0000256" key="3">
    <source>
        <dbReference type="ARBA" id="ARBA00023133"/>
    </source>
</evidence>
<comment type="pathway">
    <text evidence="7">Porphyrin-containing compound metabolism; protoheme biosynthesis; protoheme from protoporphyrin-IX: step 1/1.</text>
</comment>
<name>A0A1F6GFM4_9PROT</name>
<evidence type="ECO:0000256" key="2">
    <source>
        <dbReference type="ARBA" id="ARBA00023004"/>
    </source>
</evidence>
<dbReference type="Proteomes" id="UP000178449">
    <property type="component" value="Unassembled WGS sequence"/>
</dbReference>
<reference evidence="9 10" key="1">
    <citation type="journal article" date="2016" name="Nat. Commun.">
        <title>Thousands of microbial genomes shed light on interconnected biogeochemical processes in an aquifer system.</title>
        <authorList>
            <person name="Anantharaman K."/>
            <person name="Brown C.T."/>
            <person name="Hug L.A."/>
            <person name="Sharon I."/>
            <person name="Castelle C.J."/>
            <person name="Probst A.J."/>
            <person name="Thomas B.C."/>
            <person name="Singh A."/>
            <person name="Wilkins M.J."/>
            <person name="Karaoz U."/>
            <person name="Brodie E.L."/>
            <person name="Williams K.H."/>
            <person name="Hubbard S.S."/>
            <person name="Banfield J.F."/>
        </authorList>
    </citation>
    <scope>NUCLEOTIDE SEQUENCE [LARGE SCALE GENOMIC DNA]</scope>
</reference>
<keyword evidence="3 7" id="KW-0350">Heme biosynthesis</keyword>
<comment type="subcellular location">
    <subcellularLocation>
        <location evidence="7">Cytoplasm</location>
    </subcellularLocation>
</comment>
<dbReference type="STRING" id="1817772.A2527_00105"/>
<dbReference type="PANTHER" id="PTHR11108">
    <property type="entry name" value="FERROCHELATASE"/>
    <property type="match status" value="1"/>
</dbReference>
<dbReference type="PANTHER" id="PTHR11108:SF1">
    <property type="entry name" value="FERROCHELATASE, MITOCHONDRIAL"/>
    <property type="match status" value="1"/>
</dbReference>
<evidence type="ECO:0000256" key="5">
    <source>
        <dbReference type="ARBA" id="ARBA00023244"/>
    </source>
</evidence>
<proteinExistence type="inferred from homology"/>
<comment type="function">
    <text evidence="7">Catalyzes the ferrous insertion into protoporphyrin IX.</text>
</comment>
<evidence type="ECO:0000256" key="4">
    <source>
        <dbReference type="ARBA" id="ARBA00023239"/>
    </source>
</evidence>
<keyword evidence="5 7" id="KW-0627">Porphyrin biosynthesis</keyword>
<dbReference type="InterPro" id="IPR001015">
    <property type="entry name" value="Ferrochelatase"/>
</dbReference>
<dbReference type="CDD" id="cd03411">
    <property type="entry name" value="Ferrochelatase_N"/>
    <property type="match status" value="1"/>
</dbReference>
<accession>A0A1F6GFM4</accession>
<dbReference type="CDD" id="cd00419">
    <property type="entry name" value="Ferrochelatase_C"/>
    <property type="match status" value="1"/>
</dbReference>
<evidence type="ECO:0000313" key="9">
    <source>
        <dbReference type="EMBL" id="OGG96916.1"/>
    </source>
</evidence>
<comment type="catalytic activity">
    <reaction evidence="6">
        <text>Fe-coproporphyrin III + 2 H(+) = coproporphyrin III + Fe(2+)</text>
        <dbReference type="Rhea" id="RHEA:49572"/>
        <dbReference type="ChEBI" id="CHEBI:15378"/>
        <dbReference type="ChEBI" id="CHEBI:29033"/>
        <dbReference type="ChEBI" id="CHEBI:68438"/>
        <dbReference type="ChEBI" id="CHEBI:131725"/>
        <dbReference type="EC" id="4.99.1.9"/>
    </reaction>
    <physiologicalReaction direction="right-to-left" evidence="6">
        <dbReference type="Rhea" id="RHEA:49574"/>
    </physiologicalReaction>
</comment>
<evidence type="ECO:0000256" key="6">
    <source>
        <dbReference type="ARBA" id="ARBA00024536"/>
    </source>
</evidence>
<dbReference type="Gene3D" id="3.40.50.1400">
    <property type="match status" value="2"/>
</dbReference>
<comment type="caution">
    <text evidence="9">The sequence shown here is derived from an EMBL/GenBank/DDBJ whole genome shotgun (WGS) entry which is preliminary data.</text>
</comment>
<gene>
    <name evidence="7" type="primary">hemH</name>
    <name evidence="9" type="ORF">A2527_00105</name>
</gene>
<evidence type="ECO:0000256" key="1">
    <source>
        <dbReference type="ARBA" id="ARBA00007718"/>
    </source>
</evidence>
<dbReference type="EC" id="4.98.1.1" evidence="7"/>
<dbReference type="GO" id="GO:0006783">
    <property type="term" value="P:heme biosynthetic process"/>
    <property type="evidence" value="ECO:0007669"/>
    <property type="project" value="UniProtKB-UniRule"/>
</dbReference>
<dbReference type="SUPFAM" id="SSF53800">
    <property type="entry name" value="Chelatase"/>
    <property type="match status" value="1"/>
</dbReference>
<evidence type="ECO:0000313" key="10">
    <source>
        <dbReference type="Proteomes" id="UP000178449"/>
    </source>
</evidence>
<dbReference type="GO" id="GO:0005737">
    <property type="term" value="C:cytoplasm"/>
    <property type="evidence" value="ECO:0007669"/>
    <property type="project" value="UniProtKB-SubCell"/>
</dbReference>
<feature type="binding site" evidence="7">
    <location>
        <position position="296"/>
    </location>
    <ligand>
        <name>Fe(2+)</name>
        <dbReference type="ChEBI" id="CHEBI:29033"/>
    </ligand>
</feature>
<organism evidence="9 10">
    <name type="scientific">Candidatus Lambdaproteobacteria bacterium RIFOXYD2_FULL_50_16</name>
    <dbReference type="NCBI Taxonomy" id="1817772"/>
    <lineage>
        <taxon>Bacteria</taxon>
        <taxon>Pseudomonadati</taxon>
        <taxon>Pseudomonadota</taxon>
        <taxon>Candidatus Lambdaproteobacteria</taxon>
    </lineage>
</organism>
<dbReference type="UniPathway" id="UPA00252">
    <property type="reaction ID" value="UER00325"/>
</dbReference>
<dbReference type="NCBIfam" id="TIGR00109">
    <property type="entry name" value="hemH"/>
    <property type="match status" value="1"/>
</dbReference>
<dbReference type="Pfam" id="PF00762">
    <property type="entry name" value="Ferrochelatase"/>
    <property type="match status" value="1"/>
</dbReference>
<comment type="catalytic activity">
    <reaction evidence="7">
        <text>heme b + 2 H(+) = protoporphyrin IX + Fe(2+)</text>
        <dbReference type="Rhea" id="RHEA:22584"/>
        <dbReference type="ChEBI" id="CHEBI:15378"/>
        <dbReference type="ChEBI" id="CHEBI:29033"/>
        <dbReference type="ChEBI" id="CHEBI:57306"/>
        <dbReference type="ChEBI" id="CHEBI:60344"/>
        <dbReference type="EC" id="4.98.1.1"/>
    </reaction>
</comment>
<dbReference type="GO" id="GO:0004325">
    <property type="term" value="F:ferrochelatase activity"/>
    <property type="evidence" value="ECO:0007669"/>
    <property type="project" value="UniProtKB-UniRule"/>
</dbReference>
<sequence>MPSSTKTGVLLINLGSPAAPTPKAIRAYLAQFLSDPMVMDMPWLIRQLILRMFILPKRPQKIAPRYQSIWTDEGAPLIRHTSHLAQRLDAELGESFLIDWAMRYGEPSLEKSLKRFNEANLKELIIIPLFPQYASATTGSVIKEVHRICSGWSSLPSFTFVSAFFNHPGFLDAFTNRAKPLLERGFDHLLFSFHGLPSSQIIKSDSSGKCLQKEGCCAEPDAPARGCYRAQCLATAKALAQRLELKEDCWSFAFQSRLGRALWLEPYLAEQVEALAKKGVKRLLVISPSFVADCLETTDELGVEMAERFLRLGGEAFALVPSLNDGADWVTALADLVKGV</sequence>
<keyword evidence="4 7" id="KW-0456">Lyase</keyword>
<dbReference type="InterPro" id="IPR033644">
    <property type="entry name" value="Ferrochelatase_C"/>
</dbReference>
<dbReference type="InterPro" id="IPR033659">
    <property type="entry name" value="Ferrochelatase_N"/>
</dbReference>
<keyword evidence="7" id="KW-0963">Cytoplasm</keyword>
<keyword evidence="2 7" id="KW-0408">Iron</keyword>
<dbReference type="HAMAP" id="MF_00323">
    <property type="entry name" value="Ferrochelatase"/>
    <property type="match status" value="1"/>
</dbReference>
<feature type="binding site" evidence="7">
    <location>
        <position position="194"/>
    </location>
    <ligand>
        <name>Fe(2+)</name>
        <dbReference type="ChEBI" id="CHEBI:29033"/>
    </ligand>
</feature>
<dbReference type="AlphaFoldDB" id="A0A1F6GFM4"/>
<evidence type="ECO:0000256" key="8">
    <source>
        <dbReference type="RuleBase" id="RU004185"/>
    </source>
</evidence>
<dbReference type="EMBL" id="MFNE01000007">
    <property type="protein sequence ID" value="OGG96916.1"/>
    <property type="molecule type" value="Genomic_DNA"/>
</dbReference>